<dbReference type="Proteomes" id="UP001209570">
    <property type="component" value="Unassembled WGS sequence"/>
</dbReference>
<gene>
    <name evidence="1" type="ORF">P43SY_001097</name>
</gene>
<reference evidence="1" key="1">
    <citation type="submission" date="2021-12" db="EMBL/GenBank/DDBJ databases">
        <title>Prjna785345.</title>
        <authorList>
            <person name="Rujirawat T."/>
            <person name="Krajaejun T."/>
        </authorList>
    </citation>
    <scope>NUCLEOTIDE SEQUENCE</scope>
    <source>
        <strain evidence="1">Pi057C3</strain>
    </source>
</reference>
<organism evidence="1 2">
    <name type="scientific">Pythium insidiosum</name>
    <name type="common">Pythiosis disease agent</name>
    <dbReference type="NCBI Taxonomy" id="114742"/>
    <lineage>
        <taxon>Eukaryota</taxon>
        <taxon>Sar</taxon>
        <taxon>Stramenopiles</taxon>
        <taxon>Oomycota</taxon>
        <taxon>Peronosporomycetes</taxon>
        <taxon>Pythiales</taxon>
        <taxon>Pythiaceae</taxon>
        <taxon>Pythium</taxon>
    </lineage>
</organism>
<comment type="caution">
    <text evidence="1">The sequence shown here is derived from an EMBL/GenBank/DDBJ whole genome shotgun (WGS) entry which is preliminary data.</text>
</comment>
<name>A0AAD5LBT1_PYTIN</name>
<evidence type="ECO:0008006" key="3">
    <source>
        <dbReference type="Google" id="ProtNLM"/>
    </source>
</evidence>
<sequence>MDTMRMTLLPEPRTGVGLVTTAWLATREPDGRHMQVLTAFLLYHIEIGIDRIFLFLDDADEHELVLDHRVQHLVLTGQLEVFYATQSHVKAADGSVVCAYQAPHHRRPSTAAQRDTDDVVARQLCHMDVAMQRCVALAPTLRWLLHLDMDELFFCQGFRDHHSVAPRAALAAWVAALDTHSCDHLAIINYEAVPTQLHGGNFFVSATRFRRHTARIPLHAGAQDALRFWQRRTPFGQFFLFYDNGKPIVRVSRDVAAASVHHWRSTRVDWEATANFYDPRIGHGGSAKAPWIPTDEQLQRRNR</sequence>
<evidence type="ECO:0000313" key="2">
    <source>
        <dbReference type="Proteomes" id="UP001209570"/>
    </source>
</evidence>
<keyword evidence="2" id="KW-1185">Reference proteome</keyword>
<dbReference type="AlphaFoldDB" id="A0AAD5LBT1"/>
<protein>
    <recommendedName>
        <fullName evidence="3">Glycosyltransferase family 92 protein</fullName>
    </recommendedName>
</protein>
<dbReference type="EMBL" id="JAKCXM010000511">
    <property type="protein sequence ID" value="KAJ0393278.1"/>
    <property type="molecule type" value="Genomic_DNA"/>
</dbReference>
<evidence type="ECO:0000313" key="1">
    <source>
        <dbReference type="EMBL" id="KAJ0393278.1"/>
    </source>
</evidence>
<proteinExistence type="predicted"/>
<accession>A0AAD5LBT1</accession>